<evidence type="ECO:0000313" key="3">
    <source>
        <dbReference type="EMBL" id="MEU7293150.1"/>
    </source>
</evidence>
<reference evidence="3 4" key="1">
    <citation type="submission" date="2024-06" db="EMBL/GenBank/DDBJ databases">
        <title>The Natural Products Discovery Center: Release of the First 8490 Sequenced Strains for Exploring Actinobacteria Biosynthetic Diversity.</title>
        <authorList>
            <person name="Kalkreuter E."/>
            <person name="Kautsar S.A."/>
            <person name="Yang D."/>
            <person name="Bader C.D."/>
            <person name="Teijaro C.N."/>
            <person name="Fluegel L."/>
            <person name="Davis C.M."/>
            <person name="Simpson J.R."/>
            <person name="Lauterbach L."/>
            <person name="Steele A.D."/>
            <person name="Gui C."/>
            <person name="Meng S."/>
            <person name="Li G."/>
            <person name="Viehrig K."/>
            <person name="Ye F."/>
            <person name="Su P."/>
            <person name="Kiefer A.F."/>
            <person name="Nichols A."/>
            <person name="Cepeda A.J."/>
            <person name="Yan W."/>
            <person name="Fan B."/>
            <person name="Jiang Y."/>
            <person name="Adhikari A."/>
            <person name="Zheng C.-J."/>
            <person name="Schuster L."/>
            <person name="Cowan T.M."/>
            <person name="Smanski M.J."/>
            <person name="Chevrette M.G."/>
            <person name="De Carvalho L.P.S."/>
            <person name="Shen B."/>
        </authorList>
    </citation>
    <scope>NUCLEOTIDE SEQUENCE [LARGE SCALE GENOMIC DNA]</scope>
    <source>
        <strain evidence="3 4">NPDC045705</strain>
    </source>
</reference>
<accession>A0ABV3CSI6</accession>
<comment type="caution">
    <text evidence="3">The sequence shown here is derived from an EMBL/GenBank/DDBJ whole genome shotgun (WGS) entry which is preliminary data.</text>
</comment>
<name>A0ABV3CSI6_STREX</name>
<organism evidence="3 4">
    <name type="scientific">Streptomyces exfoliatus</name>
    <name type="common">Streptomyces hydrogenans</name>
    <dbReference type="NCBI Taxonomy" id="1905"/>
    <lineage>
        <taxon>Bacteria</taxon>
        <taxon>Bacillati</taxon>
        <taxon>Actinomycetota</taxon>
        <taxon>Actinomycetes</taxon>
        <taxon>Kitasatosporales</taxon>
        <taxon>Streptomycetaceae</taxon>
        <taxon>Streptomyces</taxon>
    </lineage>
</organism>
<keyword evidence="2" id="KW-1133">Transmembrane helix</keyword>
<keyword evidence="2" id="KW-0812">Transmembrane</keyword>
<evidence type="ECO:0000313" key="4">
    <source>
        <dbReference type="Proteomes" id="UP001551210"/>
    </source>
</evidence>
<dbReference type="RefSeq" id="WP_359205543.1">
    <property type="nucleotide sequence ID" value="NZ_JBEZAM010000007.1"/>
</dbReference>
<feature type="transmembrane region" description="Helical" evidence="2">
    <location>
        <begin position="70"/>
        <end position="87"/>
    </location>
</feature>
<dbReference type="Pfam" id="PF19744">
    <property type="entry name" value="DUF6232"/>
    <property type="match status" value="1"/>
</dbReference>
<keyword evidence="2" id="KW-0472">Membrane</keyword>
<dbReference type="InterPro" id="IPR045629">
    <property type="entry name" value="DUF6232"/>
</dbReference>
<dbReference type="Proteomes" id="UP001551210">
    <property type="component" value="Unassembled WGS sequence"/>
</dbReference>
<evidence type="ECO:0000256" key="2">
    <source>
        <dbReference type="SAM" id="Phobius"/>
    </source>
</evidence>
<feature type="transmembrane region" description="Helical" evidence="2">
    <location>
        <begin position="99"/>
        <end position="123"/>
    </location>
</feature>
<proteinExistence type="predicted"/>
<evidence type="ECO:0000256" key="1">
    <source>
        <dbReference type="SAM" id="MobiDB-lite"/>
    </source>
</evidence>
<dbReference type="EMBL" id="JBEZAM010000007">
    <property type="protein sequence ID" value="MEU7293150.1"/>
    <property type="molecule type" value="Genomic_DNA"/>
</dbReference>
<gene>
    <name evidence="3" type="ORF">AB0A76_08090</name>
</gene>
<keyword evidence="4" id="KW-1185">Reference proteome</keyword>
<feature type="region of interest" description="Disordered" evidence="1">
    <location>
        <begin position="1"/>
        <end position="24"/>
    </location>
</feature>
<feature type="compositionally biased region" description="Pro residues" evidence="1">
    <location>
        <begin position="1"/>
        <end position="22"/>
    </location>
</feature>
<protein>
    <submittedName>
        <fullName evidence="3">DUF6232 family protein</fullName>
    </submittedName>
</protein>
<sequence>MAPAGPLVPPVPPPPPPYPPDEPGADISKIDVSVSGRLLWVDMACYPLRSIARVRTHEVAPDRGKAVNRFLIRLAIVLAVLAVSNAFRDDGAAQTGVTLGVLFLVYAVVDLLIVLFGSSYSVLVVETTGLAKAVLVSKSGVVLAELVEKIAYAIENPEADFRMRIESLTINHKNYDFGDKVNINGGTGNVGITK</sequence>